<dbReference type="AlphaFoldDB" id="A0A679CA27"/>
<name>A0A679CA27_9CRYP</name>
<proteinExistence type="predicted"/>
<gene>
    <name evidence="1" type="primary">orf264</name>
    <name evidence="1" type="ORF">CcuCCAP97952_p117</name>
</gene>
<keyword evidence="1" id="KW-0934">Plastid</keyword>
<sequence>MIILKKKLNALFYKIFLKFYSNIKNVTSEPMSLGLLREEIQIFISTIILIELKLCLDNAIYYYSKKIATSLLIDTFIKFLVISSKRKILYQLGLNRYTSLDNSNQWIIKKIQVEEYSSIVNLLNLIYSMEINESISANLTASLIENLVIKLSNVMVYEIFSSKHLSQFVFLKWYTVDYLLFSYSLTNLKTYLYWKSYVESTYSNIKRFSTDTYPLLVCTKNGIESKRLYNRKLIYNANSSKIQAILSNYLNFIEYLINGTKIGM</sequence>
<dbReference type="EMBL" id="LC484192">
    <property type="protein sequence ID" value="BBK20386.1"/>
    <property type="molecule type" value="Genomic_DNA"/>
</dbReference>
<reference evidence="1" key="1">
    <citation type="journal article" date="2020" name="Genome Biol. Evol.">
        <title>Comparative plastid genomics of Cryptomonas species reveals fine-scale genomic responses to loss of photosynthesis.</title>
        <authorList>
            <person name="Tanifuji G."/>
            <person name="Kamikawa R."/>
            <person name="Moore C.E."/>
            <person name="Mills T."/>
            <person name="Onodera N.T."/>
            <person name="Kashiyama Y."/>
            <person name="Archibald J.M."/>
            <person name="Inagaki Y."/>
            <person name="Hashimoto T."/>
        </authorList>
    </citation>
    <scope>NUCLEOTIDE SEQUENCE</scope>
    <source>
        <strain evidence="1">CCAP979/52</strain>
    </source>
</reference>
<protein>
    <submittedName>
        <fullName evidence="1">Uncharacterized protein</fullName>
    </submittedName>
</protein>
<evidence type="ECO:0000313" key="1">
    <source>
        <dbReference type="EMBL" id="BBK20386.1"/>
    </source>
</evidence>
<accession>A0A679CA27</accession>
<geneLocation type="plastid" evidence="1"/>
<organism evidence="1">
    <name type="scientific">Cryptomonas curvata</name>
    <dbReference type="NCBI Taxonomy" id="233186"/>
    <lineage>
        <taxon>Eukaryota</taxon>
        <taxon>Cryptophyceae</taxon>
        <taxon>Cryptomonadales</taxon>
        <taxon>Cryptomonadaceae</taxon>
        <taxon>Cryptomonas</taxon>
    </lineage>
</organism>